<evidence type="ECO:0000313" key="2">
    <source>
        <dbReference type="EMBL" id="PLK21267.1"/>
    </source>
</evidence>
<reference evidence="2 3" key="1">
    <citation type="submission" date="2017-12" db="EMBL/GenBank/DDBJ databases">
        <title>The characterization of oligonucleotides binding to NgAgo.</title>
        <authorList>
            <person name="Jiang L."/>
            <person name="He B."/>
            <person name="Kang J."/>
            <person name="Yu M."/>
            <person name="Li N."/>
            <person name="Fang Y."/>
            <person name="Tang Z."/>
            <person name="Wu P."/>
            <person name="Yao P."/>
            <person name="Huang J."/>
        </authorList>
    </citation>
    <scope>NUCLEOTIDE SEQUENCE [LARGE SCALE GENOMIC DNA]</scope>
    <source>
        <strain evidence="2 3">SP2</strain>
        <tissue evidence="2">Freeze-dried powder thallus</tissue>
    </source>
</reference>
<gene>
    <name evidence="2" type="ORF">CYV19_05485</name>
</gene>
<dbReference type="AlphaFoldDB" id="A0A2J4JH76"/>
<name>A0A2J4JH76_NATGS</name>
<dbReference type="EMBL" id="PKKI01000010">
    <property type="protein sequence ID" value="PLK21267.1"/>
    <property type="molecule type" value="Genomic_DNA"/>
</dbReference>
<sequence length="59" mass="6301">MVSRTPIHCDCGTDVSVAMAVDPGRCPDCETASATTITEPPTDHDAPRTHDSTRTYRGP</sequence>
<evidence type="ECO:0000256" key="1">
    <source>
        <dbReference type="SAM" id="MobiDB-lite"/>
    </source>
</evidence>
<proteinExistence type="predicted"/>
<comment type="caution">
    <text evidence="2">The sequence shown here is derived from an EMBL/GenBank/DDBJ whole genome shotgun (WGS) entry which is preliminary data.</text>
</comment>
<accession>A0A2J4JH76</accession>
<feature type="compositionally biased region" description="Basic and acidic residues" evidence="1">
    <location>
        <begin position="41"/>
        <end position="59"/>
    </location>
</feature>
<dbReference type="Proteomes" id="UP000234484">
    <property type="component" value="Unassembled WGS sequence"/>
</dbReference>
<feature type="region of interest" description="Disordered" evidence="1">
    <location>
        <begin position="33"/>
        <end position="59"/>
    </location>
</feature>
<organism evidence="2 3">
    <name type="scientific">Natronobacterium gregoryi (strain ATCC 43098 / DSM 3393 / CCM 3738 / CIP 104747 / IAM 13177 / JCM 8860 / NBRC 102187 / NCIMB 2189 / SP2)</name>
    <dbReference type="NCBI Taxonomy" id="797304"/>
    <lineage>
        <taxon>Archaea</taxon>
        <taxon>Methanobacteriati</taxon>
        <taxon>Methanobacteriota</taxon>
        <taxon>Stenosarchaea group</taxon>
        <taxon>Halobacteria</taxon>
        <taxon>Halobacteriales</taxon>
        <taxon>Natrialbaceae</taxon>
        <taxon>Natronobacterium</taxon>
    </lineage>
</organism>
<evidence type="ECO:0000313" key="3">
    <source>
        <dbReference type="Proteomes" id="UP000234484"/>
    </source>
</evidence>
<protein>
    <submittedName>
        <fullName evidence="2">Uncharacterized protein</fullName>
    </submittedName>
</protein>